<proteinExistence type="predicted"/>
<evidence type="ECO:0000313" key="2">
    <source>
        <dbReference type="Proteomes" id="UP000616499"/>
    </source>
</evidence>
<keyword evidence="2" id="KW-1185">Reference proteome</keyword>
<name>A0ABQ2GM68_9PSED</name>
<sequence>MFTVIAMMRYSQSHLIDTPAWRLPQRPGELTFKLSAFAQFALGKFSSVFPKQLAYLAIHHAQEHDDLNWLLSISARLRFTLAKIYFY</sequence>
<reference evidence="2" key="1">
    <citation type="journal article" date="2019" name="Int. J. Syst. Evol. Microbiol.">
        <title>The Global Catalogue of Microorganisms (GCM) 10K type strain sequencing project: providing services to taxonomists for standard genome sequencing and annotation.</title>
        <authorList>
            <consortium name="The Broad Institute Genomics Platform"/>
            <consortium name="The Broad Institute Genome Sequencing Center for Infectious Disease"/>
            <person name="Wu L."/>
            <person name="Ma J."/>
        </authorList>
    </citation>
    <scope>NUCLEOTIDE SEQUENCE [LARGE SCALE GENOMIC DNA]</scope>
    <source>
        <strain evidence="2">JCM 13501</strain>
    </source>
</reference>
<dbReference type="Proteomes" id="UP000616499">
    <property type="component" value="Unassembled WGS sequence"/>
</dbReference>
<comment type="caution">
    <text evidence="1">The sequence shown here is derived from an EMBL/GenBank/DDBJ whole genome shotgun (WGS) entry which is preliminary data.</text>
</comment>
<evidence type="ECO:0000313" key="1">
    <source>
        <dbReference type="EMBL" id="GGM03328.1"/>
    </source>
</evidence>
<dbReference type="EMBL" id="BMNW01000002">
    <property type="protein sequence ID" value="GGM03328.1"/>
    <property type="molecule type" value="Genomic_DNA"/>
</dbReference>
<organism evidence="1 2">
    <name type="scientific">Pseudomonas asuensis</name>
    <dbReference type="NCBI Taxonomy" id="1825787"/>
    <lineage>
        <taxon>Bacteria</taxon>
        <taxon>Pseudomonadati</taxon>
        <taxon>Pseudomonadota</taxon>
        <taxon>Gammaproteobacteria</taxon>
        <taxon>Pseudomonadales</taxon>
        <taxon>Pseudomonadaceae</taxon>
        <taxon>Pseudomonas</taxon>
    </lineage>
</organism>
<gene>
    <name evidence="1" type="ORF">GCM10009425_13290</name>
</gene>
<accession>A0ABQ2GM68</accession>
<protein>
    <submittedName>
        <fullName evidence="1">Uncharacterized protein</fullName>
    </submittedName>
</protein>